<accession>A0A6A6Q771</accession>
<sequence>MQTRNRNRIVSSRQVNEVIHPIAETRLPQEKEGNVSSGHDGGASASRWTGIKCSGLPLGLELAILMAIPEPSNGCVLYRSDTAVSHHMAFQGMPPKMLDLKNLELNDPFWHGRLGAIEDAEPSTSFRASFWPMDLSTTPYNGGQRGGFIVQNHDLQLVSQILKLDRSCSLVPNNIRGR</sequence>
<dbReference type="AlphaFoldDB" id="A0A6A6Q771"/>
<protein>
    <submittedName>
        <fullName evidence="2">Uncharacterized protein</fullName>
    </submittedName>
</protein>
<organism evidence="2 3">
    <name type="scientific">Lophium mytilinum</name>
    <dbReference type="NCBI Taxonomy" id="390894"/>
    <lineage>
        <taxon>Eukaryota</taxon>
        <taxon>Fungi</taxon>
        <taxon>Dikarya</taxon>
        <taxon>Ascomycota</taxon>
        <taxon>Pezizomycotina</taxon>
        <taxon>Dothideomycetes</taxon>
        <taxon>Pleosporomycetidae</taxon>
        <taxon>Mytilinidiales</taxon>
        <taxon>Mytilinidiaceae</taxon>
        <taxon>Lophium</taxon>
    </lineage>
</organism>
<dbReference type="EMBL" id="MU004204">
    <property type="protein sequence ID" value="KAF2488298.1"/>
    <property type="molecule type" value="Genomic_DNA"/>
</dbReference>
<evidence type="ECO:0000256" key="1">
    <source>
        <dbReference type="SAM" id="MobiDB-lite"/>
    </source>
</evidence>
<dbReference type="Proteomes" id="UP000799750">
    <property type="component" value="Unassembled WGS sequence"/>
</dbReference>
<evidence type="ECO:0000313" key="3">
    <source>
        <dbReference type="Proteomes" id="UP000799750"/>
    </source>
</evidence>
<keyword evidence="3" id="KW-1185">Reference proteome</keyword>
<gene>
    <name evidence="2" type="ORF">BU16DRAFT_568460</name>
</gene>
<feature type="region of interest" description="Disordered" evidence="1">
    <location>
        <begin position="21"/>
        <end position="45"/>
    </location>
</feature>
<reference evidence="2" key="1">
    <citation type="journal article" date="2020" name="Stud. Mycol.">
        <title>101 Dothideomycetes genomes: a test case for predicting lifestyles and emergence of pathogens.</title>
        <authorList>
            <person name="Haridas S."/>
            <person name="Albert R."/>
            <person name="Binder M."/>
            <person name="Bloem J."/>
            <person name="Labutti K."/>
            <person name="Salamov A."/>
            <person name="Andreopoulos B."/>
            <person name="Baker S."/>
            <person name="Barry K."/>
            <person name="Bills G."/>
            <person name="Bluhm B."/>
            <person name="Cannon C."/>
            <person name="Castanera R."/>
            <person name="Culley D."/>
            <person name="Daum C."/>
            <person name="Ezra D."/>
            <person name="Gonzalez J."/>
            <person name="Henrissat B."/>
            <person name="Kuo A."/>
            <person name="Liang C."/>
            <person name="Lipzen A."/>
            <person name="Lutzoni F."/>
            <person name="Magnuson J."/>
            <person name="Mondo S."/>
            <person name="Nolan M."/>
            <person name="Ohm R."/>
            <person name="Pangilinan J."/>
            <person name="Park H.-J."/>
            <person name="Ramirez L."/>
            <person name="Alfaro M."/>
            <person name="Sun H."/>
            <person name="Tritt A."/>
            <person name="Yoshinaga Y."/>
            <person name="Zwiers L.-H."/>
            <person name="Turgeon B."/>
            <person name="Goodwin S."/>
            <person name="Spatafora J."/>
            <person name="Crous P."/>
            <person name="Grigoriev I."/>
        </authorList>
    </citation>
    <scope>NUCLEOTIDE SEQUENCE</scope>
    <source>
        <strain evidence="2">CBS 269.34</strain>
    </source>
</reference>
<proteinExistence type="predicted"/>
<evidence type="ECO:0000313" key="2">
    <source>
        <dbReference type="EMBL" id="KAF2488298.1"/>
    </source>
</evidence>
<dbReference type="OrthoDB" id="3796140at2759"/>
<name>A0A6A6Q771_9PEZI</name>